<dbReference type="GO" id="GO:0016020">
    <property type="term" value="C:membrane"/>
    <property type="evidence" value="ECO:0007669"/>
    <property type="project" value="InterPro"/>
</dbReference>
<dbReference type="EMBL" id="FOUP01000003">
    <property type="protein sequence ID" value="SFN25640.1"/>
    <property type="molecule type" value="Genomic_DNA"/>
</dbReference>
<feature type="transmembrane region" description="Helical" evidence="9">
    <location>
        <begin position="164"/>
        <end position="183"/>
    </location>
</feature>
<dbReference type="Pfam" id="PF07730">
    <property type="entry name" value="HisKA_3"/>
    <property type="match status" value="1"/>
</dbReference>
<evidence type="ECO:0000256" key="7">
    <source>
        <dbReference type="ARBA" id="ARBA00022840"/>
    </source>
</evidence>
<dbReference type="PANTHER" id="PTHR24421:SF10">
    <property type="entry name" value="NITRATE_NITRITE SENSOR PROTEIN NARQ"/>
    <property type="match status" value="1"/>
</dbReference>
<feature type="transmembrane region" description="Helical" evidence="9">
    <location>
        <begin position="255"/>
        <end position="276"/>
    </location>
</feature>
<accession>A0A1I4XK64</accession>
<feature type="transmembrane region" description="Helical" evidence="9">
    <location>
        <begin position="226"/>
        <end position="248"/>
    </location>
</feature>
<dbReference type="SMART" id="SM00387">
    <property type="entry name" value="HATPase_c"/>
    <property type="match status" value="1"/>
</dbReference>
<keyword evidence="4" id="KW-0808">Transferase</keyword>
<evidence type="ECO:0000256" key="1">
    <source>
        <dbReference type="ARBA" id="ARBA00000085"/>
    </source>
</evidence>
<keyword evidence="3" id="KW-0597">Phosphoprotein</keyword>
<feature type="transmembrane region" description="Helical" evidence="9">
    <location>
        <begin position="109"/>
        <end position="126"/>
    </location>
</feature>
<name>A0A1I4XK64_9PSEU</name>
<keyword evidence="5" id="KW-0547">Nucleotide-binding</keyword>
<comment type="catalytic activity">
    <reaction evidence="1">
        <text>ATP + protein L-histidine = ADP + protein N-phospho-L-histidine.</text>
        <dbReference type="EC" id="2.7.13.3"/>
    </reaction>
</comment>
<keyword evidence="8" id="KW-0902">Two-component regulatory system</keyword>
<feature type="domain" description="Histidine kinase/HSP90-like ATPase" evidence="10">
    <location>
        <begin position="508"/>
        <end position="603"/>
    </location>
</feature>
<feature type="transmembrane region" description="Helical" evidence="9">
    <location>
        <begin position="282"/>
        <end position="302"/>
    </location>
</feature>
<dbReference type="AlphaFoldDB" id="A0A1I4XK64"/>
<dbReference type="GO" id="GO:0005524">
    <property type="term" value="F:ATP binding"/>
    <property type="evidence" value="ECO:0007669"/>
    <property type="project" value="UniProtKB-KW"/>
</dbReference>
<organism evidence="12 13">
    <name type="scientific">Saccharopolyspora antimicrobica</name>
    <dbReference type="NCBI Taxonomy" id="455193"/>
    <lineage>
        <taxon>Bacteria</taxon>
        <taxon>Bacillati</taxon>
        <taxon>Actinomycetota</taxon>
        <taxon>Actinomycetes</taxon>
        <taxon>Pseudonocardiales</taxon>
        <taxon>Pseudonocardiaceae</taxon>
        <taxon>Saccharopolyspora</taxon>
    </lineage>
</organism>
<evidence type="ECO:0000256" key="6">
    <source>
        <dbReference type="ARBA" id="ARBA00022777"/>
    </source>
</evidence>
<gene>
    <name evidence="11" type="ORF">ATL45_2843</name>
    <name evidence="12" type="ORF">SAMN05421805_103459</name>
</gene>
<dbReference type="OrthoDB" id="227596at2"/>
<feature type="transmembrane region" description="Helical" evidence="9">
    <location>
        <begin position="309"/>
        <end position="326"/>
    </location>
</feature>
<dbReference type="STRING" id="455193.SAMN05421805_103459"/>
<dbReference type="EMBL" id="RBXX01000002">
    <property type="protein sequence ID" value="RKT84525.1"/>
    <property type="molecule type" value="Genomic_DNA"/>
</dbReference>
<keyword evidence="14" id="KW-1185">Reference proteome</keyword>
<evidence type="ECO:0000313" key="12">
    <source>
        <dbReference type="EMBL" id="SFN25640.1"/>
    </source>
</evidence>
<dbReference type="RefSeq" id="WP_093151096.1">
    <property type="nucleotide sequence ID" value="NZ_FOUP01000003.1"/>
</dbReference>
<evidence type="ECO:0000259" key="10">
    <source>
        <dbReference type="SMART" id="SM00387"/>
    </source>
</evidence>
<dbReference type="InterPro" id="IPR036890">
    <property type="entry name" value="HATPase_C_sf"/>
</dbReference>
<dbReference type="CDD" id="cd16917">
    <property type="entry name" value="HATPase_UhpB-NarQ-NarX-like"/>
    <property type="match status" value="1"/>
</dbReference>
<keyword evidence="9" id="KW-0472">Membrane</keyword>
<feature type="transmembrane region" description="Helical" evidence="9">
    <location>
        <begin position="79"/>
        <end position="97"/>
    </location>
</feature>
<feature type="transmembrane region" description="Helical" evidence="9">
    <location>
        <begin position="54"/>
        <end position="72"/>
    </location>
</feature>
<dbReference type="InterPro" id="IPR011712">
    <property type="entry name" value="Sig_transdc_His_kin_sub3_dim/P"/>
</dbReference>
<dbReference type="Pfam" id="PF02518">
    <property type="entry name" value="HATPase_c"/>
    <property type="match status" value="1"/>
</dbReference>
<keyword evidence="6 12" id="KW-0418">Kinase</keyword>
<evidence type="ECO:0000313" key="11">
    <source>
        <dbReference type="EMBL" id="RKT84525.1"/>
    </source>
</evidence>
<feature type="transmembrane region" description="Helical" evidence="9">
    <location>
        <begin position="133"/>
        <end position="152"/>
    </location>
</feature>
<evidence type="ECO:0000256" key="3">
    <source>
        <dbReference type="ARBA" id="ARBA00022553"/>
    </source>
</evidence>
<evidence type="ECO:0000313" key="13">
    <source>
        <dbReference type="Proteomes" id="UP000199398"/>
    </source>
</evidence>
<dbReference type="Proteomes" id="UP000199398">
    <property type="component" value="Unassembled WGS sequence"/>
</dbReference>
<evidence type="ECO:0000256" key="8">
    <source>
        <dbReference type="ARBA" id="ARBA00023012"/>
    </source>
</evidence>
<sequence length="611" mass="65659">MSSFATPNEPGPDAPWWHRFGSLLREQWIFAALLGLVLCGDALALVSIGGYQRGGPLMIPGIVAMALLAVLGRRSPVRCGLLAALALVGDTAVLVLTRSEVYHLGLAEILPTENAAGLLLVLYLFRASSLRKAIPVTAVLVLACLASVVVRMKVATYSDGDLESTLSFGFLQLLLATGTGLYLRGNWPGRSRFQDSPMQGLLRRQWPVMAALSILLFLEFSKNDNLSFLSGLVVLLSGLVMAVLATFAPMRPTESAYLGAATMLLTTLVMQVLGLTGSRGNILGPVSLAATGAGMLLVTYVVRHAETRRAIQATATLVVVTLLSVFMTPRYRNDLYEYDPGNTSELMPAVFMGGLLLVISVGTGMYFRARDEERARTVHSAVESAQQAERMALARELHDVVAHHVTGIVVQAQAAQMVAEKNPKAATDALARIAESGTEALTAMRRLVGSMRSTEPAGASAATEQATTDLEADLRALVESAQRQPTEHSRPPRVDLRVDLVHRPVPQEVARSALRVVQESLTNSEKHALDASLVQVKVWADHENLYTLITDDGSGVRRQPVGGSGGYGLVGMRERIELLGGRFHAGPGEHVGWRVEAELPLEDQSGDEGQR</sequence>
<dbReference type="SUPFAM" id="SSF55874">
    <property type="entry name" value="ATPase domain of HSP90 chaperone/DNA topoisomerase II/histidine kinase"/>
    <property type="match status" value="1"/>
</dbReference>
<dbReference type="InterPro" id="IPR050482">
    <property type="entry name" value="Sensor_HK_TwoCompSys"/>
</dbReference>
<evidence type="ECO:0000256" key="2">
    <source>
        <dbReference type="ARBA" id="ARBA00012438"/>
    </source>
</evidence>
<evidence type="ECO:0000256" key="9">
    <source>
        <dbReference type="SAM" id="Phobius"/>
    </source>
</evidence>
<dbReference type="InterPro" id="IPR003594">
    <property type="entry name" value="HATPase_dom"/>
</dbReference>
<feature type="transmembrane region" description="Helical" evidence="9">
    <location>
        <begin position="346"/>
        <end position="367"/>
    </location>
</feature>
<evidence type="ECO:0000256" key="4">
    <source>
        <dbReference type="ARBA" id="ARBA00022679"/>
    </source>
</evidence>
<dbReference type="Proteomes" id="UP000270697">
    <property type="component" value="Unassembled WGS sequence"/>
</dbReference>
<dbReference type="EC" id="2.7.13.3" evidence="2"/>
<dbReference type="PANTHER" id="PTHR24421">
    <property type="entry name" value="NITRATE/NITRITE SENSOR PROTEIN NARX-RELATED"/>
    <property type="match status" value="1"/>
</dbReference>
<reference evidence="12 13" key="1">
    <citation type="submission" date="2016-10" db="EMBL/GenBank/DDBJ databases">
        <authorList>
            <person name="de Groot N.N."/>
        </authorList>
    </citation>
    <scope>NUCLEOTIDE SEQUENCE [LARGE SCALE GENOMIC DNA]</scope>
    <source>
        <strain evidence="12 13">CPCC 201259</strain>
    </source>
</reference>
<dbReference type="GO" id="GO:0046983">
    <property type="term" value="F:protein dimerization activity"/>
    <property type="evidence" value="ECO:0007669"/>
    <property type="project" value="InterPro"/>
</dbReference>
<dbReference type="GO" id="GO:0000155">
    <property type="term" value="F:phosphorelay sensor kinase activity"/>
    <property type="evidence" value="ECO:0007669"/>
    <property type="project" value="InterPro"/>
</dbReference>
<feature type="transmembrane region" description="Helical" evidence="9">
    <location>
        <begin position="204"/>
        <end position="220"/>
    </location>
</feature>
<proteinExistence type="predicted"/>
<keyword evidence="9" id="KW-1133">Transmembrane helix</keyword>
<reference evidence="11 14" key="2">
    <citation type="submission" date="2018-10" db="EMBL/GenBank/DDBJ databases">
        <title>Sequencing the genomes of 1000 actinobacteria strains.</title>
        <authorList>
            <person name="Klenk H.-P."/>
        </authorList>
    </citation>
    <scope>NUCLEOTIDE SEQUENCE [LARGE SCALE GENOMIC DNA]</scope>
    <source>
        <strain evidence="11 14">DSM 45119</strain>
    </source>
</reference>
<feature type="transmembrane region" description="Helical" evidence="9">
    <location>
        <begin position="28"/>
        <end position="48"/>
    </location>
</feature>
<dbReference type="Gene3D" id="3.30.565.10">
    <property type="entry name" value="Histidine kinase-like ATPase, C-terminal domain"/>
    <property type="match status" value="1"/>
</dbReference>
<dbReference type="Gene3D" id="1.20.5.1930">
    <property type="match status" value="1"/>
</dbReference>
<keyword evidence="9" id="KW-0812">Transmembrane</keyword>
<evidence type="ECO:0000256" key="5">
    <source>
        <dbReference type="ARBA" id="ARBA00022741"/>
    </source>
</evidence>
<protein>
    <recommendedName>
        <fullName evidence="2">histidine kinase</fullName>
        <ecNumber evidence="2">2.7.13.3</ecNumber>
    </recommendedName>
</protein>
<evidence type="ECO:0000313" key="14">
    <source>
        <dbReference type="Proteomes" id="UP000270697"/>
    </source>
</evidence>
<keyword evidence="7" id="KW-0067">ATP-binding</keyword>